<dbReference type="Pfam" id="PF03968">
    <property type="entry name" value="LptD_N"/>
    <property type="match status" value="1"/>
</dbReference>
<dbReference type="InterPro" id="IPR007543">
    <property type="entry name" value="LptD_C"/>
</dbReference>
<proteinExistence type="inferred from homology"/>
<dbReference type="InterPro" id="IPR050218">
    <property type="entry name" value="LptD"/>
</dbReference>
<feature type="domain" description="LptD C-terminal" evidence="5">
    <location>
        <begin position="310"/>
        <end position="712"/>
    </location>
</feature>
<dbReference type="STRING" id="177437.HRM2_26760"/>
<evidence type="ECO:0000259" key="5">
    <source>
        <dbReference type="Pfam" id="PF04453"/>
    </source>
</evidence>
<dbReference type="Proteomes" id="UP000000442">
    <property type="component" value="Chromosome"/>
</dbReference>
<evidence type="ECO:0000313" key="7">
    <source>
        <dbReference type="Proteomes" id="UP000000442"/>
    </source>
</evidence>
<accession>C0QI34</accession>
<evidence type="ECO:0000256" key="1">
    <source>
        <dbReference type="ARBA" id="ARBA00022729"/>
    </source>
</evidence>
<name>C0QI34_DESAH</name>
<organism evidence="6 7">
    <name type="scientific">Desulforapulum autotrophicum (strain ATCC 43914 / DSM 3382 / VKM B-1955 / HRM2)</name>
    <name type="common">Desulfobacterium autotrophicum</name>
    <dbReference type="NCBI Taxonomy" id="177437"/>
    <lineage>
        <taxon>Bacteria</taxon>
        <taxon>Pseudomonadati</taxon>
        <taxon>Thermodesulfobacteriota</taxon>
        <taxon>Desulfobacteria</taxon>
        <taxon>Desulfobacterales</taxon>
        <taxon>Desulfobacteraceae</taxon>
        <taxon>Desulforapulum</taxon>
    </lineage>
</organism>
<dbReference type="HAMAP" id="MF_01411">
    <property type="entry name" value="LPS_assembly_LptD"/>
    <property type="match status" value="1"/>
</dbReference>
<dbReference type="HOGENOM" id="CLU_009039_4_0_7"/>
<evidence type="ECO:0000256" key="3">
    <source>
        <dbReference type="ARBA" id="ARBA00023237"/>
    </source>
</evidence>
<gene>
    <name evidence="6" type="primary">ostA</name>
    <name evidence="6" type="ordered locus">HRM2_26760</name>
</gene>
<dbReference type="OrthoDB" id="9760225at2"/>
<protein>
    <submittedName>
        <fullName evidence="6">OstA</fullName>
    </submittedName>
</protein>
<evidence type="ECO:0000256" key="2">
    <source>
        <dbReference type="ARBA" id="ARBA00023136"/>
    </source>
</evidence>
<dbReference type="InterPro" id="IPR020889">
    <property type="entry name" value="LipoPS_assembly_LptD"/>
</dbReference>
<dbReference type="PANTHER" id="PTHR30189:SF1">
    <property type="entry name" value="LPS-ASSEMBLY PROTEIN LPTD"/>
    <property type="match status" value="1"/>
</dbReference>
<dbReference type="GO" id="GO:0015920">
    <property type="term" value="P:lipopolysaccharide transport"/>
    <property type="evidence" value="ECO:0007669"/>
    <property type="project" value="InterPro"/>
</dbReference>
<dbReference type="Gene3D" id="2.60.450.10">
    <property type="entry name" value="Lipopolysaccharide (LPS) transport protein A like domain"/>
    <property type="match status" value="1"/>
</dbReference>
<evidence type="ECO:0000313" key="6">
    <source>
        <dbReference type="EMBL" id="ACN15770.1"/>
    </source>
</evidence>
<keyword evidence="2" id="KW-0472">Membrane</keyword>
<dbReference type="GO" id="GO:1990351">
    <property type="term" value="C:transporter complex"/>
    <property type="evidence" value="ECO:0007669"/>
    <property type="project" value="TreeGrafter"/>
</dbReference>
<keyword evidence="1" id="KW-0732">Signal</keyword>
<dbReference type="Pfam" id="PF04453">
    <property type="entry name" value="LptD"/>
    <property type="match status" value="1"/>
</dbReference>
<dbReference type="KEGG" id="dat:HRM2_26760"/>
<feature type="domain" description="Organic solvent tolerance-like N-terminal" evidence="4">
    <location>
        <begin position="54"/>
        <end position="182"/>
    </location>
</feature>
<dbReference type="EMBL" id="CP001087">
    <property type="protein sequence ID" value="ACN15770.1"/>
    <property type="molecule type" value="Genomic_DNA"/>
</dbReference>
<dbReference type="eggNOG" id="COG1452">
    <property type="taxonomic scope" value="Bacteria"/>
</dbReference>
<dbReference type="PANTHER" id="PTHR30189">
    <property type="entry name" value="LPS-ASSEMBLY PROTEIN"/>
    <property type="match status" value="1"/>
</dbReference>
<keyword evidence="7" id="KW-1185">Reference proteome</keyword>
<dbReference type="GO" id="GO:0009279">
    <property type="term" value="C:cell outer membrane"/>
    <property type="evidence" value="ECO:0007669"/>
    <property type="project" value="InterPro"/>
</dbReference>
<reference evidence="6 7" key="1">
    <citation type="journal article" date="2009" name="Environ. Microbiol.">
        <title>Genome sequence of Desulfobacterium autotrophicum HRM2, a marine sulfate reducer oxidizing organic carbon completely to carbon dioxide.</title>
        <authorList>
            <person name="Strittmatter A.W."/>
            <person name="Liesegang H."/>
            <person name="Rabus R."/>
            <person name="Decker I."/>
            <person name="Amann J."/>
            <person name="Andres S."/>
            <person name="Henne A."/>
            <person name="Fricke W.F."/>
            <person name="Martinez-Arias R."/>
            <person name="Bartels D."/>
            <person name="Goesmann A."/>
            <person name="Krause L."/>
            <person name="Puehler A."/>
            <person name="Klenk H.P."/>
            <person name="Richter M."/>
            <person name="Schuler M."/>
            <person name="Gloeckner F.O."/>
            <person name="Meyerdierks A."/>
            <person name="Gottschalk G."/>
            <person name="Amann R."/>
        </authorList>
    </citation>
    <scope>NUCLEOTIDE SEQUENCE [LARGE SCALE GENOMIC DNA]</scope>
    <source>
        <strain evidence="7">ATCC 43914 / DSM 3382 / HRM2</strain>
    </source>
</reference>
<dbReference type="AlphaFoldDB" id="C0QI34"/>
<sequence length="793" mass="90923">MQRRCCQKPDNQTMESSPSPIQRRAAMLLILLLLALPATAKALMDKQDQPVAWHISAAKGTHDYERGLYIADGEVVIKGGTTRLEADHLEFNSATNDAMARGHVLLISGEDTVTCEALTINLTTETGTIYDGTIFVQENNFYIRGQKITKTGKDSYLAQQASLTSCNTETPDWKITAKNVRVTIGGYGVAKHATLYARNIPALYTPFLGFPAKTRRQTGLLTPEYSLSDRKGFELNLPLFLAINRASDATLYADYMEKRGTKLGLEYRYILGSQSKGTLFFDYLDDQKIDDGTDATSDYSYSTTPDRTNTDRYWFRMKHDQALPMGWKAKLDLDVVSDADYLHEFKDGYTGFTNTQNTFADNFGRNLDDYDDTTRTNQLNLNRTWDTYSLNVDVDWYDDVEARQLNEDDTTLQTLPAVTLNTVYQRINRSDVYFDLDAGYKNFFRQDTTSALVNGQRADIHPSLYYPIKAGRYLNVEPSVGLRQTAWYSDDYTLSGEDESSGGFSHRELVDLNLEMSTRFSRIFTPGNDFAERIKHEIVPALEYNYIPDVDQDDLPFFDDEDRVARQNQVTWSVTNRFTTRKIKPVPLDRKTSVTSIADTPVNATPKTPETQVVYHEFAWVKLYQTYYFDDLTYYDDDDDDDDVTRYDIDKSFSDLSLESEFSPYNWLSLEMDVDWSAQDNQFTMCNTGFTLKDNRKDTVQFRYRYQSEESELVDVDPSETLYVKTNVVITPSLNAFISHEEDLYNNERVETSTGIGYHRQCWSMVLTYRDQPDDRSVGFFINLYGIGEFGQE</sequence>
<dbReference type="GO" id="GO:0043165">
    <property type="term" value="P:Gram-negative-bacterium-type cell outer membrane assembly"/>
    <property type="evidence" value="ECO:0007669"/>
    <property type="project" value="InterPro"/>
</dbReference>
<dbReference type="InterPro" id="IPR005653">
    <property type="entry name" value="OstA-like_N"/>
</dbReference>
<evidence type="ECO:0000259" key="4">
    <source>
        <dbReference type="Pfam" id="PF03968"/>
    </source>
</evidence>
<keyword evidence="3" id="KW-0998">Cell outer membrane</keyword>